<evidence type="ECO:0000256" key="1">
    <source>
        <dbReference type="PIRNR" id="PIRNR012524"/>
    </source>
</evidence>
<reference evidence="3 4" key="1">
    <citation type="journal article" date="2016" name="Nat. Commun.">
        <title>Thousands of microbial genomes shed light on interconnected biogeochemical processes in an aquifer system.</title>
        <authorList>
            <person name="Anantharaman K."/>
            <person name="Brown C.T."/>
            <person name="Hug L.A."/>
            <person name="Sharon I."/>
            <person name="Castelle C.J."/>
            <person name="Probst A.J."/>
            <person name="Thomas B.C."/>
            <person name="Singh A."/>
            <person name="Wilkins M.J."/>
            <person name="Karaoz U."/>
            <person name="Brodie E.L."/>
            <person name="Williams K.H."/>
            <person name="Hubbard S.S."/>
            <person name="Banfield J.F."/>
        </authorList>
    </citation>
    <scope>NUCLEOTIDE SEQUENCE [LARGE SCALE GENOMIC DNA]</scope>
</reference>
<organism evidence="3 4">
    <name type="scientific">Candidatus Wallbacteria bacterium GWC2_49_35</name>
    <dbReference type="NCBI Taxonomy" id="1817813"/>
    <lineage>
        <taxon>Bacteria</taxon>
        <taxon>Candidatus Walliibacteriota</taxon>
    </lineage>
</organism>
<sequence>MLKIGDYNTLKVSHKTDFGFYLDSRDGYNILLPNKYVPSGLKEGDEIEVFVYTDSEDRPIATTQKPLARAGEFACLMVRDVNDTGVFLDWGLEKNLLLPYSEAPRDLKPGHKCVVYVSLDKASKRIFASAKFDKHIEKKEIALSEGQAVKLMVARFTPNGVLAIIDDKYAGIIYESEIFEKINIGDKLSGFVKKVRPDNKIDLTIRKGARDEVEAAKNKIMAKLLEKDGFLKLNDKSSPDLIKQRLQMSKLTFKKAIGGLYKDRKILIGPEGISIAVEQ</sequence>
<dbReference type="Pfam" id="PF13509">
    <property type="entry name" value="S1_2"/>
    <property type="match status" value="2"/>
</dbReference>
<dbReference type="Gene3D" id="2.40.50.140">
    <property type="entry name" value="Nucleic acid-binding proteins"/>
    <property type="match status" value="2"/>
</dbReference>
<dbReference type="PIRSF" id="PIRSF012524">
    <property type="entry name" value="YitL_S1"/>
    <property type="match status" value="1"/>
</dbReference>
<evidence type="ECO:0000313" key="3">
    <source>
        <dbReference type="EMBL" id="OGM05950.1"/>
    </source>
</evidence>
<dbReference type="InterPro" id="IPR040764">
    <property type="entry name" value="CvfB_WH"/>
</dbReference>
<accession>A0A1F7WT81</accession>
<dbReference type="InterPro" id="IPR036388">
    <property type="entry name" value="WH-like_DNA-bd_sf"/>
</dbReference>
<dbReference type="EMBL" id="MGFH01000087">
    <property type="protein sequence ID" value="OGM05950.1"/>
    <property type="molecule type" value="Genomic_DNA"/>
</dbReference>
<dbReference type="SUPFAM" id="SSF50249">
    <property type="entry name" value="Nucleic acid-binding proteins"/>
    <property type="match status" value="1"/>
</dbReference>
<evidence type="ECO:0000313" key="4">
    <source>
        <dbReference type="Proteomes" id="UP000178735"/>
    </source>
</evidence>
<dbReference type="PANTHER" id="PTHR37296">
    <property type="entry name" value="CONSERVED VIRULENCE FACTOR B"/>
    <property type="match status" value="1"/>
</dbReference>
<feature type="domain" description="S1 motif" evidence="2">
    <location>
        <begin position="146"/>
        <end position="206"/>
    </location>
</feature>
<comment type="caution">
    <text evidence="3">The sequence shown here is derived from an EMBL/GenBank/DDBJ whole genome shotgun (WGS) entry which is preliminary data.</text>
</comment>
<proteinExistence type="inferred from homology"/>
<dbReference type="GO" id="GO:0003676">
    <property type="term" value="F:nucleic acid binding"/>
    <property type="evidence" value="ECO:0007669"/>
    <property type="project" value="InterPro"/>
</dbReference>
<dbReference type="InterPro" id="IPR014464">
    <property type="entry name" value="CvfB_fam"/>
</dbReference>
<dbReference type="InterPro" id="IPR003029">
    <property type="entry name" value="S1_domain"/>
</dbReference>
<dbReference type="SMART" id="SM00316">
    <property type="entry name" value="S1"/>
    <property type="match status" value="3"/>
</dbReference>
<dbReference type="InterPro" id="IPR039566">
    <property type="entry name" value="CvfB_S1_st"/>
</dbReference>
<dbReference type="InterPro" id="IPR012340">
    <property type="entry name" value="NA-bd_OB-fold"/>
</dbReference>
<dbReference type="Gene3D" id="1.10.10.10">
    <property type="entry name" value="Winged helix-like DNA-binding domain superfamily/Winged helix DNA-binding domain"/>
    <property type="match status" value="1"/>
</dbReference>
<name>A0A1F7WT81_9BACT</name>
<dbReference type="STRING" id="1817813.A2008_11245"/>
<comment type="similarity">
    <text evidence="1">Belongs to the CvfB family.</text>
</comment>
<dbReference type="PROSITE" id="PS50126">
    <property type="entry name" value="S1"/>
    <property type="match status" value="1"/>
</dbReference>
<dbReference type="PANTHER" id="PTHR37296:SF1">
    <property type="entry name" value="CONSERVED VIRULENCE FACTOR B"/>
    <property type="match status" value="1"/>
</dbReference>
<protein>
    <submittedName>
        <fullName evidence="3">GntR family transcriptional regulator</fullName>
    </submittedName>
</protein>
<evidence type="ECO:0000259" key="2">
    <source>
        <dbReference type="PROSITE" id="PS50126"/>
    </source>
</evidence>
<dbReference type="Pfam" id="PF17783">
    <property type="entry name" value="WHD_CvfB"/>
    <property type="match status" value="1"/>
</dbReference>
<gene>
    <name evidence="3" type="ORF">A2008_11245</name>
</gene>
<dbReference type="Proteomes" id="UP000178735">
    <property type="component" value="Unassembled WGS sequence"/>
</dbReference>
<dbReference type="AlphaFoldDB" id="A0A1F7WT81"/>